<evidence type="ECO:0000313" key="2">
    <source>
        <dbReference type="EMBL" id="GAA3598664.1"/>
    </source>
</evidence>
<sequence length="69" mass="7430">MVMKSYSPEFKAGAVALYLSDPGLTLAAVVDDMGVSRGTLRDWVQAERSRQGELGTTVSTTRKARSGPR</sequence>
<dbReference type="EMBL" id="BAABCE010000063">
    <property type="protein sequence ID" value="GAA3598664.1"/>
    <property type="molecule type" value="Genomic_DNA"/>
</dbReference>
<reference evidence="3" key="1">
    <citation type="journal article" date="2019" name="Int. J. Syst. Evol. Microbiol.">
        <title>The Global Catalogue of Microorganisms (GCM) 10K type strain sequencing project: providing services to taxonomists for standard genome sequencing and annotation.</title>
        <authorList>
            <consortium name="The Broad Institute Genomics Platform"/>
            <consortium name="The Broad Institute Genome Sequencing Center for Infectious Disease"/>
            <person name="Wu L."/>
            <person name="Ma J."/>
        </authorList>
    </citation>
    <scope>NUCLEOTIDE SEQUENCE [LARGE SCALE GENOMIC DNA]</scope>
    <source>
        <strain evidence="3">JCM 17656</strain>
    </source>
</reference>
<dbReference type="Proteomes" id="UP001500707">
    <property type="component" value="Unassembled WGS sequence"/>
</dbReference>
<evidence type="ECO:0008006" key="4">
    <source>
        <dbReference type="Google" id="ProtNLM"/>
    </source>
</evidence>
<dbReference type="RefSeq" id="WP_346186885.1">
    <property type="nucleotide sequence ID" value="NZ_BAABCE010000063.1"/>
</dbReference>
<dbReference type="SUPFAM" id="SSF46689">
    <property type="entry name" value="Homeodomain-like"/>
    <property type="match status" value="1"/>
</dbReference>
<gene>
    <name evidence="2" type="ORF">GCM10022295_93310</name>
</gene>
<organism evidence="2 3">
    <name type="scientific">Streptomyces osmaniensis</name>
    <dbReference type="NCBI Taxonomy" id="593134"/>
    <lineage>
        <taxon>Bacteria</taxon>
        <taxon>Bacillati</taxon>
        <taxon>Actinomycetota</taxon>
        <taxon>Actinomycetes</taxon>
        <taxon>Kitasatosporales</taxon>
        <taxon>Streptomycetaceae</taxon>
        <taxon>Streptomyces</taxon>
    </lineage>
</organism>
<protein>
    <recommendedName>
        <fullName evidence="4">Transposase</fullName>
    </recommendedName>
</protein>
<proteinExistence type="predicted"/>
<comment type="caution">
    <text evidence="2">The sequence shown here is derived from an EMBL/GenBank/DDBJ whole genome shotgun (WGS) entry which is preliminary data.</text>
</comment>
<dbReference type="InterPro" id="IPR009057">
    <property type="entry name" value="Homeodomain-like_sf"/>
</dbReference>
<keyword evidence="3" id="KW-1185">Reference proteome</keyword>
<evidence type="ECO:0000313" key="3">
    <source>
        <dbReference type="Proteomes" id="UP001500707"/>
    </source>
</evidence>
<name>A0ABP6ZAK7_9ACTN</name>
<accession>A0ABP6ZAK7</accession>
<dbReference type="Gene3D" id="1.10.10.60">
    <property type="entry name" value="Homeodomain-like"/>
    <property type="match status" value="1"/>
</dbReference>
<dbReference type="Pfam" id="PF01527">
    <property type="entry name" value="HTH_Tnp_1"/>
    <property type="match status" value="1"/>
</dbReference>
<dbReference type="InterPro" id="IPR002514">
    <property type="entry name" value="Transposase_8"/>
</dbReference>
<evidence type="ECO:0000256" key="1">
    <source>
        <dbReference type="SAM" id="MobiDB-lite"/>
    </source>
</evidence>
<feature type="region of interest" description="Disordered" evidence="1">
    <location>
        <begin position="46"/>
        <end position="69"/>
    </location>
</feature>